<dbReference type="AlphaFoldDB" id="A0A0A8ZJP7"/>
<reference evidence="1" key="1">
    <citation type="submission" date="2014-09" db="EMBL/GenBank/DDBJ databases">
        <authorList>
            <person name="Magalhaes I.L.F."/>
            <person name="Oliveira U."/>
            <person name="Santos F.R."/>
            <person name="Vidigal T.H.D.A."/>
            <person name="Brescovit A.D."/>
            <person name="Santos A.J."/>
        </authorList>
    </citation>
    <scope>NUCLEOTIDE SEQUENCE</scope>
    <source>
        <tissue evidence="1">Shoot tissue taken approximately 20 cm above the soil surface</tissue>
    </source>
</reference>
<name>A0A0A8ZJP7_ARUDO</name>
<reference evidence="1" key="2">
    <citation type="journal article" date="2015" name="Data Brief">
        <title>Shoot transcriptome of the giant reed, Arundo donax.</title>
        <authorList>
            <person name="Barrero R.A."/>
            <person name="Guerrero F.D."/>
            <person name="Moolhuijzen P."/>
            <person name="Goolsby J.A."/>
            <person name="Tidwell J."/>
            <person name="Bellgard S.E."/>
            <person name="Bellgard M.I."/>
        </authorList>
    </citation>
    <scope>NUCLEOTIDE SEQUENCE</scope>
    <source>
        <tissue evidence="1">Shoot tissue taken approximately 20 cm above the soil surface</tissue>
    </source>
</reference>
<protein>
    <submittedName>
        <fullName evidence="1">Uncharacterized protein</fullName>
    </submittedName>
</protein>
<evidence type="ECO:0000313" key="1">
    <source>
        <dbReference type="EMBL" id="JAD36975.1"/>
    </source>
</evidence>
<sequence>MNLWGLFETHNFFRNLGG</sequence>
<accession>A0A0A8ZJP7</accession>
<organism evidence="1">
    <name type="scientific">Arundo donax</name>
    <name type="common">Giant reed</name>
    <name type="synonym">Donax arundinaceus</name>
    <dbReference type="NCBI Taxonomy" id="35708"/>
    <lineage>
        <taxon>Eukaryota</taxon>
        <taxon>Viridiplantae</taxon>
        <taxon>Streptophyta</taxon>
        <taxon>Embryophyta</taxon>
        <taxon>Tracheophyta</taxon>
        <taxon>Spermatophyta</taxon>
        <taxon>Magnoliopsida</taxon>
        <taxon>Liliopsida</taxon>
        <taxon>Poales</taxon>
        <taxon>Poaceae</taxon>
        <taxon>PACMAD clade</taxon>
        <taxon>Arundinoideae</taxon>
        <taxon>Arundineae</taxon>
        <taxon>Arundo</taxon>
    </lineage>
</organism>
<dbReference type="EMBL" id="GBRH01260920">
    <property type="protein sequence ID" value="JAD36975.1"/>
    <property type="molecule type" value="Transcribed_RNA"/>
</dbReference>
<proteinExistence type="predicted"/>